<proteinExistence type="predicted"/>
<dbReference type="PANTHER" id="PTHR35861:SF1">
    <property type="entry name" value="PHAGE TAIL SHEATH PROTEIN"/>
    <property type="match status" value="1"/>
</dbReference>
<dbReference type="InterPro" id="IPR052042">
    <property type="entry name" value="Tail_sheath_structural"/>
</dbReference>
<evidence type="ECO:0000313" key="1">
    <source>
        <dbReference type="EMBL" id="BBU85090.1"/>
    </source>
</evidence>
<dbReference type="EMBL" id="AP022360">
    <property type="protein sequence ID" value="BBU85090.1"/>
    <property type="molecule type" value="Genomic_DNA"/>
</dbReference>
<dbReference type="Proteomes" id="UP000467488">
    <property type="component" value="Chromosome"/>
</dbReference>
<gene>
    <name evidence="1" type="ORF">EIMP300_64900</name>
</gene>
<dbReference type="PANTHER" id="PTHR35861">
    <property type="match status" value="1"/>
</dbReference>
<organism evidence="1 2">
    <name type="scientific">Escherichia coli</name>
    <dbReference type="NCBI Taxonomy" id="562"/>
    <lineage>
        <taxon>Bacteria</taxon>
        <taxon>Pseudomonadati</taxon>
        <taxon>Pseudomonadota</taxon>
        <taxon>Gammaproteobacteria</taxon>
        <taxon>Enterobacterales</taxon>
        <taxon>Enterobacteriaceae</taxon>
        <taxon>Escherichia</taxon>
    </lineage>
</organism>
<accession>A0A8S0FZB4</accession>
<evidence type="ECO:0008006" key="3">
    <source>
        <dbReference type="Google" id="ProtNLM"/>
    </source>
</evidence>
<evidence type="ECO:0000313" key="2">
    <source>
        <dbReference type="Proteomes" id="UP000467488"/>
    </source>
</evidence>
<protein>
    <recommendedName>
        <fullName evidence="3">Phage tail sheath family protein</fullName>
    </recommendedName>
</protein>
<dbReference type="AlphaFoldDB" id="A0A8S0FZB4"/>
<sequence length="124" mass="12853">MENGARPVKTVKSAVIGLIGTAPMGDVNTLVQCLSEKDAAAFGSQFTGFTIPQALDAIYDHGAGTVLVINVLDPAKHKTAIEDEVVTFDKSTGQARLAHPVVANVVVKNSEGSTTHTATHGLPC</sequence>
<reference evidence="1 2" key="1">
    <citation type="submission" date="2020-01" db="EMBL/GenBank/DDBJ databases">
        <title>Dynamics of blaIMP-6 dissemination in carbapenem resistant Enterobacteriacea isolated from regional surveillance in Osaka, Japan.</title>
        <authorList>
            <person name="Abe R."/>
            <person name="Akeda Y."/>
            <person name="Sugawara Y."/>
            <person name="Yamamoto N."/>
            <person name="Tomono K."/>
            <person name="Takeuchi D."/>
            <person name="Kawahara R."/>
            <person name="Hamada S."/>
        </authorList>
    </citation>
    <scope>NUCLEOTIDE SEQUENCE [LARGE SCALE GENOMIC DNA]</scope>
    <source>
        <strain evidence="1 2">E300</strain>
    </source>
</reference>
<name>A0A8S0FZB4_ECOLX</name>